<reference evidence="1 2" key="1">
    <citation type="submission" date="2022-11" db="EMBL/GenBank/DDBJ databases">
        <title>Spartinivicinus poritis sp. nov., isolated from scleractinian coral Porites lutea.</title>
        <authorList>
            <person name="Zhang G."/>
            <person name="Cai L."/>
            <person name="Wei Q."/>
        </authorList>
    </citation>
    <scope>NUCLEOTIDE SEQUENCE [LARGE SCALE GENOMIC DNA]</scope>
    <source>
        <strain evidence="1 2">A2-2</strain>
    </source>
</reference>
<sequence>MEHNSVQELIKLGASQVIHNKEGIPFVAISHDYKLTSIEQYLPHPIKMRQHVKMNTVQSLINYINRFKNPHTTIFADDTRQSFNAVIDFHVSQDEPRSGSHTVEYGCPLSREWEAWQCRNNEKMDQTTFAEFLEERAEDIVNPSGAELLEIALKFNVIRKAVFGSAMRLSTGEYQFTYSEDNQKGTVELPEQIKLGLAPFHNGEKYEVKAKLYYRLQEGQLLLWYKLVEPERVIEDAFNEVTQRIQAGVGDLMIIEGRDA</sequence>
<organism evidence="1 2">
    <name type="scientific">Spartinivicinus poritis</name>
    <dbReference type="NCBI Taxonomy" id="2994640"/>
    <lineage>
        <taxon>Bacteria</taxon>
        <taxon>Pseudomonadati</taxon>
        <taxon>Pseudomonadota</taxon>
        <taxon>Gammaproteobacteria</taxon>
        <taxon>Oceanospirillales</taxon>
        <taxon>Zooshikellaceae</taxon>
        <taxon>Spartinivicinus</taxon>
    </lineage>
</organism>
<gene>
    <name evidence="1" type="ORF">ORQ98_22950</name>
</gene>
<evidence type="ECO:0000313" key="1">
    <source>
        <dbReference type="EMBL" id="MDE1464824.1"/>
    </source>
</evidence>
<protein>
    <submittedName>
        <fullName evidence="1">DUF2303 family protein</fullName>
    </submittedName>
</protein>
<dbReference type="EMBL" id="JAPMOU010000043">
    <property type="protein sequence ID" value="MDE1464824.1"/>
    <property type="molecule type" value="Genomic_DNA"/>
</dbReference>
<evidence type="ECO:0000313" key="2">
    <source>
        <dbReference type="Proteomes" id="UP001528823"/>
    </source>
</evidence>
<keyword evidence="2" id="KW-1185">Reference proteome</keyword>
<name>A0ABT5UEL7_9GAMM</name>
<dbReference type="Proteomes" id="UP001528823">
    <property type="component" value="Unassembled WGS sequence"/>
</dbReference>
<dbReference type="Pfam" id="PF10065">
    <property type="entry name" value="DUF2303"/>
    <property type="match status" value="1"/>
</dbReference>
<dbReference type="InterPro" id="IPR019276">
    <property type="entry name" value="DUF2303"/>
</dbReference>
<dbReference type="RefSeq" id="WP_274691133.1">
    <property type="nucleotide sequence ID" value="NZ_JAPMOU010000043.1"/>
</dbReference>
<comment type="caution">
    <text evidence="1">The sequence shown here is derived from an EMBL/GenBank/DDBJ whole genome shotgun (WGS) entry which is preliminary data.</text>
</comment>
<accession>A0ABT5UEL7</accession>
<proteinExistence type="predicted"/>